<dbReference type="CDD" id="cd06170">
    <property type="entry name" value="LuxR_C_like"/>
    <property type="match status" value="1"/>
</dbReference>
<reference evidence="7" key="1">
    <citation type="journal article" date="2019" name="Int. J. Syst. Evol. Microbiol.">
        <title>The Global Catalogue of Microorganisms (GCM) 10K type strain sequencing project: providing services to taxonomists for standard genome sequencing and annotation.</title>
        <authorList>
            <consortium name="The Broad Institute Genomics Platform"/>
            <consortium name="The Broad Institute Genome Sequencing Center for Infectious Disease"/>
            <person name="Wu L."/>
            <person name="Ma J."/>
        </authorList>
    </citation>
    <scope>NUCLEOTIDE SEQUENCE [LARGE SCALE GENOMIC DNA]</scope>
    <source>
        <strain evidence="7">CGMCC 1.16275</strain>
    </source>
</reference>
<keyword evidence="2" id="KW-0238">DNA-binding</keyword>
<dbReference type="InterPro" id="IPR036388">
    <property type="entry name" value="WH-like_DNA-bd_sf"/>
</dbReference>
<sequence length="205" mass="21740">MRLLIADDHDLLRDALRSHIERASPGTEVLGVGSVDAAVTALARHRGIELVLLDLRMPGMNGLEGLVRLRTSHPGVKVALMSGEASPEDVRAALAFGAVGFLPKTLPGTALVEAISRLVAGQTFVPEGAAAPEPDSPLAGGASFTRREREVLDFLLKGCSNKEIARALSLEEVTVKLHVRGLCRKLGAKNRTQAAMRAVEMGLAR</sequence>
<dbReference type="CDD" id="cd17535">
    <property type="entry name" value="REC_NarL-like"/>
    <property type="match status" value="1"/>
</dbReference>
<feature type="domain" description="HTH luxR-type" evidence="4">
    <location>
        <begin position="137"/>
        <end position="202"/>
    </location>
</feature>
<dbReference type="InterPro" id="IPR000792">
    <property type="entry name" value="Tscrpt_reg_LuxR_C"/>
</dbReference>
<feature type="domain" description="Response regulatory" evidence="5">
    <location>
        <begin position="2"/>
        <end position="119"/>
    </location>
</feature>
<dbReference type="PROSITE" id="PS50110">
    <property type="entry name" value="RESPONSE_REGULATORY"/>
    <property type="match status" value="1"/>
</dbReference>
<dbReference type="PRINTS" id="PR00038">
    <property type="entry name" value="HTHLUXR"/>
</dbReference>
<evidence type="ECO:0000256" key="3">
    <source>
        <dbReference type="PROSITE-ProRule" id="PRU00169"/>
    </source>
</evidence>
<gene>
    <name evidence="6" type="ORF">ACFQPS_12870</name>
</gene>
<name>A0ABW2KVG8_9PROT</name>
<dbReference type="Gene3D" id="1.10.10.10">
    <property type="entry name" value="Winged helix-like DNA-binding domain superfamily/Winged helix DNA-binding domain"/>
    <property type="match status" value="1"/>
</dbReference>
<dbReference type="PROSITE" id="PS50043">
    <property type="entry name" value="HTH_LUXR_2"/>
    <property type="match status" value="1"/>
</dbReference>
<dbReference type="Pfam" id="PF00072">
    <property type="entry name" value="Response_reg"/>
    <property type="match status" value="1"/>
</dbReference>
<dbReference type="SUPFAM" id="SSF52172">
    <property type="entry name" value="CheY-like"/>
    <property type="match status" value="1"/>
</dbReference>
<accession>A0ABW2KVG8</accession>
<dbReference type="Proteomes" id="UP001596456">
    <property type="component" value="Unassembled WGS sequence"/>
</dbReference>
<dbReference type="InterPro" id="IPR011006">
    <property type="entry name" value="CheY-like_superfamily"/>
</dbReference>
<keyword evidence="7" id="KW-1185">Reference proteome</keyword>
<dbReference type="SUPFAM" id="SSF46894">
    <property type="entry name" value="C-terminal effector domain of the bipartite response regulators"/>
    <property type="match status" value="1"/>
</dbReference>
<dbReference type="PANTHER" id="PTHR45566:SF1">
    <property type="entry name" value="HTH-TYPE TRANSCRIPTIONAL REGULATOR YHJB-RELATED"/>
    <property type="match status" value="1"/>
</dbReference>
<evidence type="ECO:0000256" key="2">
    <source>
        <dbReference type="ARBA" id="ARBA00023125"/>
    </source>
</evidence>
<evidence type="ECO:0000259" key="4">
    <source>
        <dbReference type="PROSITE" id="PS50043"/>
    </source>
</evidence>
<evidence type="ECO:0000313" key="7">
    <source>
        <dbReference type="Proteomes" id="UP001596456"/>
    </source>
</evidence>
<dbReference type="SMART" id="SM00421">
    <property type="entry name" value="HTH_LUXR"/>
    <property type="match status" value="1"/>
</dbReference>
<dbReference type="SMART" id="SM00448">
    <property type="entry name" value="REC"/>
    <property type="match status" value="1"/>
</dbReference>
<dbReference type="RefSeq" id="WP_377359546.1">
    <property type="nucleotide sequence ID" value="NZ_JBHTCM010000010.1"/>
</dbReference>
<dbReference type="PANTHER" id="PTHR45566">
    <property type="entry name" value="HTH-TYPE TRANSCRIPTIONAL REGULATOR YHJB-RELATED"/>
    <property type="match status" value="1"/>
</dbReference>
<dbReference type="InterPro" id="IPR051015">
    <property type="entry name" value="EvgA-like"/>
</dbReference>
<organism evidence="6 7">
    <name type="scientific">Rhodocista pekingensis</name>
    <dbReference type="NCBI Taxonomy" id="201185"/>
    <lineage>
        <taxon>Bacteria</taxon>
        <taxon>Pseudomonadati</taxon>
        <taxon>Pseudomonadota</taxon>
        <taxon>Alphaproteobacteria</taxon>
        <taxon>Rhodospirillales</taxon>
        <taxon>Azospirillaceae</taxon>
        <taxon>Rhodocista</taxon>
    </lineage>
</organism>
<protein>
    <submittedName>
        <fullName evidence="6">Response regulator</fullName>
    </submittedName>
</protein>
<dbReference type="InterPro" id="IPR016032">
    <property type="entry name" value="Sig_transdc_resp-reg_C-effctor"/>
</dbReference>
<keyword evidence="1 3" id="KW-0597">Phosphoprotein</keyword>
<comment type="caution">
    <text evidence="6">The sequence shown here is derived from an EMBL/GenBank/DDBJ whole genome shotgun (WGS) entry which is preliminary data.</text>
</comment>
<evidence type="ECO:0000259" key="5">
    <source>
        <dbReference type="PROSITE" id="PS50110"/>
    </source>
</evidence>
<dbReference type="Pfam" id="PF00196">
    <property type="entry name" value="GerE"/>
    <property type="match status" value="1"/>
</dbReference>
<dbReference type="InterPro" id="IPR058245">
    <property type="entry name" value="NreC/VraR/RcsB-like_REC"/>
</dbReference>
<evidence type="ECO:0000256" key="1">
    <source>
        <dbReference type="ARBA" id="ARBA00022553"/>
    </source>
</evidence>
<evidence type="ECO:0000313" key="6">
    <source>
        <dbReference type="EMBL" id="MFC7334057.1"/>
    </source>
</evidence>
<dbReference type="EMBL" id="JBHTCM010000010">
    <property type="protein sequence ID" value="MFC7334057.1"/>
    <property type="molecule type" value="Genomic_DNA"/>
</dbReference>
<dbReference type="Gene3D" id="3.40.50.2300">
    <property type="match status" value="1"/>
</dbReference>
<proteinExistence type="predicted"/>
<dbReference type="InterPro" id="IPR001789">
    <property type="entry name" value="Sig_transdc_resp-reg_receiver"/>
</dbReference>
<feature type="modified residue" description="4-aspartylphosphate" evidence="3">
    <location>
        <position position="54"/>
    </location>
</feature>